<organism evidence="4 5">
    <name type="scientific">Kytococcus schroeteri</name>
    <dbReference type="NCBI Taxonomy" id="138300"/>
    <lineage>
        <taxon>Bacteria</taxon>
        <taxon>Bacillati</taxon>
        <taxon>Actinomycetota</taxon>
        <taxon>Actinomycetes</taxon>
        <taxon>Micrococcales</taxon>
        <taxon>Kytococcaceae</taxon>
        <taxon>Kytococcus</taxon>
    </lineage>
</organism>
<feature type="domain" description="DUF6318" evidence="3">
    <location>
        <begin position="102"/>
        <end position="226"/>
    </location>
</feature>
<accession>A0A2I1PCC1</accession>
<dbReference type="InterPro" id="IPR046281">
    <property type="entry name" value="DUF6318"/>
</dbReference>
<evidence type="ECO:0000313" key="4">
    <source>
        <dbReference type="EMBL" id="PKZ42254.1"/>
    </source>
</evidence>
<gene>
    <name evidence="4" type="ORF">CYJ76_02850</name>
</gene>
<comment type="caution">
    <text evidence="4">The sequence shown here is derived from an EMBL/GenBank/DDBJ whole genome shotgun (WGS) entry which is preliminary data.</text>
</comment>
<feature type="compositionally biased region" description="Low complexity" evidence="1">
    <location>
        <begin position="44"/>
        <end position="99"/>
    </location>
</feature>
<name>A0A2I1PCC1_9MICO</name>
<feature type="signal peptide" evidence="2">
    <location>
        <begin position="1"/>
        <end position="28"/>
    </location>
</feature>
<feature type="region of interest" description="Disordered" evidence="1">
    <location>
        <begin position="24"/>
        <end position="113"/>
    </location>
</feature>
<keyword evidence="5" id="KW-1185">Reference proteome</keyword>
<proteinExistence type="predicted"/>
<dbReference type="Pfam" id="PF19843">
    <property type="entry name" value="DUF6318"/>
    <property type="match status" value="1"/>
</dbReference>
<dbReference type="Proteomes" id="UP000234206">
    <property type="component" value="Unassembled WGS sequence"/>
</dbReference>
<sequence>MPAGSLPVKTAVLAVCGALLVGACSSDAEGGGSSSTTPDAVETSAPVTSPSASGSSASPDAQESSGSPTPSESDSADASPSNESSPPHSPRPSKSSSEAPAPPVMPAAAKENTAEGAEAFARWYVETLNHLYQHPKAGVLDKYAGDDCKTCANQSEALVEASRTKEASDGPVFDILGAKVTATGPSTYDAVVGFHQLPATFTTPDGEVTARLEEIDEMGLLFRLRHEGGWAVEKLHPNEDPVFTKDGSR</sequence>
<evidence type="ECO:0000256" key="1">
    <source>
        <dbReference type="SAM" id="MobiDB-lite"/>
    </source>
</evidence>
<dbReference type="EMBL" id="PKIZ01000004">
    <property type="protein sequence ID" value="PKZ42254.1"/>
    <property type="molecule type" value="Genomic_DNA"/>
</dbReference>
<protein>
    <recommendedName>
        <fullName evidence="3">DUF6318 domain-containing protein</fullName>
    </recommendedName>
</protein>
<reference evidence="4 5" key="1">
    <citation type="submission" date="2017-12" db="EMBL/GenBank/DDBJ databases">
        <title>Phylogenetic diversity of female urinary microbiome.</title>
        <authorList>
            <person name="Thomas-White K."/>
            <person name="Wolfe A.J."/>
        </authorList>
    </citation>
    <scope>NUCLEOTIDE SEQUENCE [LARGE SCALE GENOMIC DNA]</scope>
    <source>
        <strain evidence="4 5">UMB1298</strain>
    </source>
</reference>
<evidence type="ECO:0000259" key="3">
    <source>
        <dbReference type="Pfam" id="PF19843"/>
    </source>
</evidence>
<evidence type="ECO:0000313" key="5">
    <source>
        <dbReference type="Proteomes" id="UP000234206"/>
    </source>
</evidence>
<keyword evidence="2" id="KW-0732">Signal</keyword>
<dbReference type="AlphaFoldDB" id="A0A2I1PCC1"/>
<feature type="chain" id="PRO_5014178024" description="DUF6318 domain-containing protein" evidence="2">
    <location>
        <begin position="29"/>
        <end position="249"/>
    </location>
</feature>
<evidence type="ECO:0000256" key="2">
    <source>
        <dbReference type="SAM" id="SignalP"/>
    </source>
</evidence>